<dbReference type="EMBL" id="GBRH01257447">
    <property type="protein sequence ID" value="JAD40448.1"/>
    <property type="molecule type" value="Transcribed_RNA"/>
</dbReference>
<protein>
    <submittedName>
        <fullName evidence="1">Uncharacterized protein</fullName>
    </submittedName>
</protein>
<accession>A0A0A8ZRW1</accession>
<reference evidence="1" key="2">
    <citation type="journal article" date="2015" name="Data Brief">
        <title>Shoot transcriptome of the giant reed, Arundo donax.</title>
        <authorList>
            <person name="Barrero R.A."/>
            <person name="Guerrero F.D."/>
            <person name="Moolhuijzen P."/>
            <person name="Goolsby J.A."/>
            <person name="Tidwell J."/>
            <person name="Bellgard S.E."/>
            <person name="Bellgard M.I."/>
        </authorList>
    </citation>
    <scope>NUCLEOTIDE SEQUENCE</scope>
    <source>
        <tissue evidence="1">Shoot tissue taken approximately 20 cm above the soil surface</tissue>
    </source>
</reference>
<evidence type="ECO:0000313" key="1">
    <source>
        <dbReference type="EMBL" id="JAD40448.1"/>
    </source>
</evidence>
<organism evidence="1">
    <name type="scientific">Arundo donax</name>
    <name type="common">Giant reed</name>
    <name type="synonym">Donax arundinaceus</name>
    <dbReference type="NCBI Taxonomy" id="35708"/>
    <lineage>
        <taxon>Eukaryota</taxon>
        <taxon>Viridiplantae</taxon>
        <taxon>Streptophyta</taxon>
        <taxon>Embryophyta</taxon>
        <taxon>Tracheophyta</taxon>
        <taxon>Spermatophyta</taxon>
        <taxon>Magnoliopsida</taxon>
        <taxon>Liliopsida</taxon>
        <taxon>Poales</taxon>
        <taxon>Poaceae</taxon>
        <taxon>PACMAD clade</taxon>
        <taxon>Arundinoideae</taxon>
        <taxon>Arundineae</taxon>
        <taxon>Arundo</taxon>
    </lineage>
</organism>
<sequence length="39" mass="4262">MCACTGNLAVRSHGDHWPIITAVKALTENEHIDGVDSIW</sequence>
<dbReference type="AlphaFoldDB" id="A0A0A8ZRW1"/>
<name>A0A0A8ZRW1_ARUDO</name>
<reference evidence="1" key="1">
    <citation type="submission" date="2014-09" db="EMBL/GenBank/DDBJ databases">
        <authorList>
            <person name="Magalhaes I.L.F."/>
            <person name="Oliveira U."/>
            <person name="Santos F.R."/>
            <person name="Vidigal T.H.D.A."/>
            <person name="Brescovit A.D."/>
            <person name="Santos A.J."/>
        </authorList>
    </citation>
    <scope>NUCLEOTIDE SEQUENCE</scope>
    <source>
        <tissue evidence="1">Shoot tissue taken approximately 20 cm above the soil surface</tissue>
    </source>
</reference>
<proteinExistence type="predicted"/>